<dbReference type="SUPFAM" id="SSF53098">
    <property type="entry name" value="Ribonuclease H-like"/>
    <property type="match status" value="1"/>
</dbReference>
<evidence type="ECO:0000256" key="6">
    <source>
        <dbReference type="ARBA" id="ARBA00022722"/>
    </source>
</evidence>
<dbReference type="PANTHER" id="PTHR10642">
    <property type="entry name" value="RIBONUCLEASE H1"/>
    <property type="match status" value="1"/>
</dbReference>
<evidence type="ECO:0000256" key="7">
    <source>
        <dbReference type="ARBA" id="ARBA00022723"/>
    </source>
</evidence>
<feature type="binding site" evidence="11">
    <location>
        <position position="10"/>
    </location>
    <ligand>
        <name>Mg(2+)</name>
        <dbReference type="ChEBI" id="CHEBI:18420"/>
        <label>1</label>
    </ligand>
</feature>
<feature type="binding site" evidence="11">
    <location>
        <position position="70"/>
    </location>
    <ligand>
        <name>Mg(2+)</name>
        <dbReference type="ChEBI" id="CHEBI:18420"/>
        <label>1</label>
    </ligand>
</feature>
<dbReference type="EC" id="3.1.26.4" evidence="11"/>
<feature type="binding site" evidence="11">
    <location>
        <position position="134"/>
    </location>
    <ligand>
        <name>Mg(2+)</name>
        <dbReference type="ChEBI" id="CHEBI:18420"/>
        <label>2</label>
    </ligand>
</feature>
<dbReference type="InterPro" id="IPR050092">
    <property type="entry name" value="RNase_H"/>
</dbReference>
<dbReference type="NCBIfam" id="NF001236">
    <property type="entry name" value="PRK00203.1"/>
    <property type="match status" value="1"/>
</dbReference>
<keyword evidence="6 11" id="KW-0540">Nuclease</keyword>
<dbReference type="GO" id="GO:0000287">
    <property type="term" value="F:magnesium ion binding"/>
    <property type="evidence" value="ECO:0007669"/>
    <property type="project" value="UniProtKB-UniRule"/>
</dbReference>
<protein>
    <recommendedName>
        <fullName evidence="11">Ribonuclease H</fullName>
        <shortName evidence="11">RNase H</shortName>
        <ecNumber evidence="11">3.1.26.4</ecNumber>
    </recommendedName>
</protein>
<evidence type="ECO:0000256" key="11">
    <source>
        <dbReference type="HAMAP-Rule" id="MF_00042"/>
    </source>
</evidence>
<dbReference type="KEGG" id="sgl:SG0591"/>
<comment type="function">
    <text evidence="11">Endonuclease that specifically degrades the RNA of RNA-DNA hybrids.</text>
</comment>
<dbReference type="AlphaFoldDB" id="A0A193QGP3"/>
<comment type="cofactor">
    <cofactor evidence="11">
        <name>Mg(2+)</name>
        <dbReference type="ChEBI" id="CHEBI:18420"/>
    </cofactor>
    <text evidence="11">Binds 1 Mg(2+) ion per subunit. May bind a second metal ion at a regulatory site, or after substrate binding.</text>
</comment>
<dbReference type="RefSeq" id="WP_011410344.1">
    <property type="nucleotide sequence ID" value="NC_007712.1"/>
</dbReference>
<evidence type="ECO:0000256" key="4">
    <source>
        <dbReference type="ARBA" id="ARBA00011245"/>
    </source>
</evidence>
<dbReference type="OrthoDB" id="7845843at2"/>
<evidence type="ECO:0000259" key="12">
    <source>
        <dbReference type="PROSITE" id="PS50879"/>
    </source>
</evidence>
<dbReference type="InterPro" id="IPR036397">
    <property type="entry name" value="RNaseH_sf"/>
</dbReference>
<comment type="catalytic activity">
    <reaction evidence="1 11">
        <text>Endonucleolytic cleavage to 5'-phosphomonoester.</text>
        <dbReference type="EC" id="3.1.26.4"/>
    </reaction>
</comment>
<sequence>MRKQVAIFTDGSCLGNPGPGGYGAILRYKQHEKTFSAGYRLTTNNRMELMAAIVALEALTDACEVVLSTDSQYVRQGITQWIHNWKKRGWKTAYKKPVKNVDLWQRLDAAIQPHTLRWDWVKGHSGHPENERCDELARTAACHPALEDIGYRVEAQTSGGRAD</sequence>
<evidence type="ECO:0000256" key="2">
    <source>
        <dbReference type="ARBA" id="ARBA00004496"/>
    </source>
</evidence>
<keyword evidence="8 11" id="KW-0255">Endonuclease</keyword>
<evidence type="ECO:0000313" key="13">
    <source>
        <dbReference type="EMBL" id="CRL44313.1"/>
    </source>
</evidence>
<dbReference type="HAMAP" id="MF_00042">
    <property type="entry name" value="RNase_H"/>
    <property type="match status" value="1"/>
</dbReference>
<dbReference type="GO" id="GO:0004523">
    <property type="term" value="F:RNA-DNA hybrid ribonuclease activity"/>
    <property type="evidence" value="ECO:0007669"/>
    <property type="project" value="UniProtKB-UniRule"/>
</dbReference>
<dbReference type="GO" id="GO:0005737">
    <property type="term" value="C:cytoplasm"/>
    <property type="evidence" value="ECO:0007669"/>
    <property type="project" value="UniProtKB-SubCell"/>
</dbReference>
<dbReference type="SMR" id="A0A193QGP3"/>
<comment type="similarity">
    <text evidence="3 11">Belongs to the RNase H family.</text>
</comment>
<reference evidence="13 14" key="1">
    <citation type="submission" date="2015-05" db="EMBL/GenBank/DDBJ databases">
        <authorList>
            <person name="Goodhead I."/>
        </authorList>
    </citation>
    <scope>NUCLEOTIDE SEQUENCE [LARGE SCALE GENOMIC DNA]</scope>
    <source>
        <strain evidence="14">morsitans</strain>
    </source>
</reference>
<dbReference type="Gene3D" id="3.30.420.10">
    <property type="entry name" value="Ribonuclease H-like superfamily/Ribonuclease H"/>
    <property type="match status" value="1"/>
</dbReference>
<accession>A0A193QGP3</accession>
<gene>
    <name evidence="11 13" type="primary">rnhA</name>
    <name evidence="13" type="ORF">SGGMMB4_01339</name>
</gene>
<evidence type="ECO:0000256" key="1">
    <source>
        <dbReference type="ARBA" id="ARBA00000077"/>
    </source>
</evidence>
<dbReference type="FunFam" id="3.30.420.10:FF:000008">
    <property type="entry name" value="Ribonuclease H"/>
    <property type="match status" value="1"/>
</dbReference>
<dbReference type="EMBL" id="LN854557">
    <property type="protein sequence ID" value="CRL44313.1"/>
    <property type="molecule type" value="Genomic_DNA"/>
</dbReference>
<dbReference type="InterPro" id="IPR022892">
    <property type="entry name" value="RNaseHI"/>
</dbReference>
<dbReference type="GO" id="GO:0003676">
    <property type="term" value="F:nucleic acid binding"/>
    <property type="evidence" value="ECO:0007669"/>
    <property type="project" value="InterPro"/>
</dbReference>
<dbReference type="Pfam" id="PF00075">
    <property type="entry name" value="RNase_H"/>
    <property type="match status" value="1"/>
</dbReference>
<name>A0A193QGP3_SODGM</name>
<feature type="binding site" evidence="11">
    <location>
        <position position="10"/>
    </location>
    <ligand>
        <name>Mg(2+)</name>
        <dbReference type="ChEBI" id="CHEBI:18420"/>
        <label>2</label>
    </ligand>
</feature>
<keyword evidence="5 11" id="KW-0963">Cytoplasm</keyword>
<evidence type="ECO:0000256" key="3">
    <source>
        <dbReference type="ARBA" id="ARBA00005300"/>
    </source>
</evidence>
<comment type="subunit">
    <text evidence="4 11">Monomer.</text>
</comment>
<keyword evidence="7 11" id="KW-0479">Metal-binding</keyword>
<comment type="subcellular location">
    <subcellularLocation>
        <location evidence="2 11">Cytoplasm</location>
    </subcellularLocation>
</comment>
<dbReference type="PANTHER" id="PTHR10642:SF26">
    <property type="entry name" value="RIBONUCLEASE H1"/>
    <property type="match status" value="1"/>
</dbReference>
<dbReference type="Proteomes" id="UP000245838">
    <property type="component" value="Chromosome sggmmb4_Chromosome"/>
</dbReference>
<feature type="domain" description="RNase H type-1" evidence="12">
    <location>
        <begin position="1"/>
        <end position="142"/>
    </location>
</feature>
<dbReference type="GO" id="GO:0043137">
    <property type="term" value="P:DNA replication, removal of RNA primer"/>
    <property type="evidence" value="ECO:0007669"/>
    <property type="project" value="TreeGrafter"/>
</dbReference>
<dbReference type="PROSITE" id="PS50879">
    <property type="entry name" value="RNASE_H_1"/>
    <property type="match status" value="1"/>
</dbReference>
<dbReference type="InterPro" id="IPR012337">
    <property type="entry name" value="RNaseH-like_sf"/>
</dbReference>
<evidence type="ECO:0000256" key="8">
    <source>
        <dbReference type="ARBA" id="ARBA00022759"/>
    </source>
</evidence>
<feature type="binding site" evidence="11">
    <location>
        <position position="48"/>
    </location>
    <ligand>
        <name>Mg(2+)</name>
        <dbReference type="ChEBI" id="CHEBI:18420"/>
        <label>1</label>
    </ligand>
</feature>
<keyword evidence="10 11" id="KW-0460">Magnesium</keyword>
<evidence type="ECO:0000256" key="10">
    <source>
        <dbReference type="ARBA" id="ARBA00022842"/>
    </source>
</evidence>
<organism evidence="13 14">
    <name type="scientific">Sodalis glossinidius (strain morsitans)</name>
    <dbReference type="NCBI Taxonomy" id="343509"/>
    <lineage>
        <taxon>Bacteria</taxon>
        <taxon>Pseudomonadati</taxon>
        <taxon>Pseudomonadota</taxon>
        <taxon>Gammaproteobacteria</taxon>
        <taxon>Enterobacterales</taxon>
        <taxon>Bruguierivoracaceae</taxon>
        <taxon>Sodalis</taxon>
    </lineage>
</organism>
<proteinExistence type="inferred from homology"/>
<dbReference type="CDD" id="cd09278">
    <property type="entry name" value="RNase_HI_prokaryote_like"/>
    <property type="match status" value="1"/>
</dbReference>
<keyword evidence="9 11" id="KW-0378">Hydrolase</keyword>
<evidence type="ECO:0000313" key="14">
    <source>
        <dbReference type="Proteomes" id="UP000245838"/>
    </source>
</evidence>
<evidence type="ECO:0000256" key="5">
    <source>
        <dbReference type="ARBA" id="ARBA00022490"/>
    </source>
</evidence>
<evidence type="ECO:0000256" key="9">
    <source>
        <dbReference type="ARBA" id="ARBA00022801"/>
    </source>
</evidence>
<dbReference type="InterPro" id="IPR002156">
    <property type="entry name" value="RNaseH_domain"/>
</dbReference>